<evidence type="ECO:0000313" key="1">
    <source>
        <dbReference type="EMBL" id="WUV50653.1"/>
    </source>
</evidence>
<sequence>MKISFAPFVGGNRRSGAISILIVLAIVAFAFVPVARAVPMPDQDPFYVAPTDLASQPDGAVLRTRSIALYGLPLPVSAWQVQYRTNDTNGSPIAGMATVLVPNWPWFGPGQRPLLSYQIAEDSLATRCAPSYALRGGWDLGGANTYIDTPFIAEGLRRGWAVVTSDYEGPDSRFLDGVNSGRAVLDGIRAARTLAPDGVGPASPIGAWGYSGGAFATLWAAQIQPEYAPDIQFAGITSGGVPADWTAMAHSVDGTVQAGLAILTLIAIAKNEPNSGVPDLLNERGRIALAEDASACAPDLVFKYFNAHVDDFAAVPDVLFHPVFRAATDRQELGGSAPVMPMYLYHSTTDDVIPVAGFTDLVARYCAAGADLTSVHSALPGHNVTAIGEAPGAMGFLADRFAGVSIASGCHGR</sequence>
<dbReference type="RefSeq" id="WP_329415418.1">
    <property type="nucleotide sequence ID" value="NZ_CP109441.1"/>
</dbReference>
<reference evidence="1" key="1">
    <citation type="submission" date="2022-10" db="EMBL/GenBank/DDBJ databases">
        <title>The complete genomes of actinobacterial strains from the NBC collection.</title>
        <authorList>
            <person name="Joergensen T.S."/>
            <person name="Alvarez Arevalo M."/>
            <person name="Sterndorff E.B."/>
            <person name="Faurdal D."/>
            <person name="Vuksanovic O."/>
            <person name="Mourched A.-S."/>
            <person name="Charusanti P."/>
            <person name="Shaw S."/>
            <person name="Blin K."/>
            <person name="Weber T."/>
        </authorList>
    </citation>
    <scope>NUCLEOTIDE SEQUENCE</scope>
    <source>
        <strain evidence="1">NBC_01482</strain>
    </source>
</reference>
<keyword evidence="2" id="KW-1185">Reference proteome</keyword>
<name>A0ABZ1Z530_9NOCA</name>
<dbReference type="Gene3D" id="3.40.50.1820">
    <property type="entry name" value="alpha/beta hydrolase"/>
    <property type="match status" value="1"/>
</dbReference>
<dbReference type="PANTHER" id="PTHR34853">
    <property type="match status" value="1"/>
</dbReference>
<proteinExistence type="predicted"/>
<dbReference type="Pfam" id="PF03583">
    <property type="entry name" value="LIP"/>
    <property type="match status" value="1"/>
</dbReference>
<gene>
    <name evidence="1" type="ORF">OG563_22115</name>
</gene>
<dbReference type="InterPro" id="IPR005152">
    <property type="entry name" value="Lipase_secreted"/>
</dbReference>
<dbReference type="SUPFAM" id="SSF53474">
    <property type="entry name" value="alpha/beta-Hydrolases"/>
    <property type="match status" value="1"/>
</dbReference>
<dbReference type="PIRSF" id="PIRSF029171">
    <property type="entry name" value="Esterase_LipA"/>
    <property type="match status" value="1"/>
</dbReference>
<dbReference type="Gene3D" id="1.10.260.130">
    <property type="match status" value="1"/>
</dbReference>
<dbReference type="Proteomes" id="UP001432062">
    <property type="component" value="Chromosome"/>
</dbReference>
<protein>
    <submittedName>
        <fullName evidence="1">Lipase family protein</fullName>
    </submittedName>
</protein>
<dbReference type="PANTHER" id="PTHR34853:SF1">
    <property type="entry name" value="LIPASE 5"/>
    <property type="match status" value="1"/>
</dbReference>
<dbReference type="EMBL" id="CP109441">
    <property type="protein sequence ID" value="WUV50653.1"/>
    <property type="molecule type" value="Genomic_DNA"/>
</dbReference>
<accession>A0ABZ1Z530</accession>
<dbReference type="InterPro" id="IPR029058">
    <property type="entry name" value="AB_hydrolase_fold"/>
</dbReference>
<evidence type="ECO:0000313" key="2">
    <source>
        <dbReference type="Proteomes" id="UP001432062"/>
    </source>
</evidence>
<organism evidence="1 2">
    <name type="scientific">Nocardia vinacea</name>
    <dbReference type="NCBI Taxonomy" id="96468"/>
    <lineage>
        <taxon>Bacteria</taxon>
        <taxon>Bacillati</taxon>
        <taxon>Actinomycetota</taxon>
        <taxon>Actinomycetes</taxon>
        <taxon>Mycobacteriales</taxon>
        <taxon>Nocardiaceae</taxon>
        <taxon>Nocardia</taxon>
    </lineage>
</organism>